<comment type="caution">
    <text evidence="2">The sequence shown here is derived from an EMBL/GenBank/DDBJ whole genome shotgun (WGS) entry which is preliminary data.</text>
</comment>
<sequence>MSVFLAALFHHHVSSPGFPVHSCLQYQFKSKSGVPSVVTTTIATGDTPYTSVLPLPPRSLSSSTRLPPFASLFGSHNTKHPQQAPQAQQASPSASLHKAIPSDQPLDVPACTAPACRAAPWFPFAPITLAGSTGPALVVPARYSAAPSFKTLEPVLRQDRKAHTVNDYQIPIANLDVI</sequence>
<reference evidence="2" key="1">
    <citation type="submission" date="2023-03" db="EMBL/GenBank/DDBJ databases">
        <title>Massive genome expansion in bonnet fungi (Mycena s.s.) driven by repeated elements and novel gene families across ecological guilds.</title>
        <authorList>
            <consortium name="Lawrence Berkeley National Laboratory"/>
            <person name="Harder C.B."/>
            <person name="Miyauchi S."/>
            <person name="Viragh M."/>
            <person name="Kuo A."/>
            <person name="Thoen E."/>
            <person name="Andreopoulos B."/>
            <person name="Lu D."/>
            <person name="Skrede I."/>
            <person name="Drula E."/>
            <person name="Henrissat B."/>
            <person name="Morin E."/>
            <person name="Kohler A."/>
            <person name="Barry K."/>
            <person name="LaButti K."/>
            <person name="Morin E."/>
            <person name="Salamov A."/>
            <person name="Lipzen A."/>
            <person name="Mereny Z."/>
            <person name="Hegedus B."/>
            <person name="Baldrian P."/>
            <person name="Stursova M."/>
            <person name="Weitz H."/>
            <person name="Taylor A."/>
            <person name="Grigoriev I.V."/>
            <person name="Nagy L.G."/>
            <person name="Martin F."/>
            <person name="Kauserud H."/>
        </authorList>
    </citation>
    <scope>NUCLEOTIDE SEQUENCE</scope>
    <source>
        <strain evidence="2">9144</strain>
    </source>
</reference>
<feature type="region of interest" description="Disordered" evidence="1">
    <location>
        <begin position="71"/>
        <end position="99"/>
    </location>
</feature>
<name>A0AAD6V1C7_9AGAR</name>
<dbReference type="EMBL" id="JARJCW010000073">
    <property type="protein sequence ID" value="KAJ7198245.1"/>
    <property type="molecule type" value="Genomic_DNA"/>
</dbReference>
<dbReference type="Proteomes" id="UP001219525">
    <property type="component" value="Unassembled WGS sequence"/>
</dbReference>
<evidence type="ECO:0000313" key="3">
    <source>
        <dbReference type="Proteomes" id="UP001219525"/>
    </source>
</evidence>
<accession>A0AAD6V1C7</accession>
<organism evidence="2 3">
    <name type="scientific">Mycena pura</name>
    <dbReference type="NCBI Taxonomy" id="153505"/>
    <lineage>
        <taxon>Eukaryota</taxon>
        <taxon>Fungi</taxon>
        <taxon>Dikarya</taxon>
        <taxon>Basidiomycota</taxon>
        <taxon>Agaricomycotina</taxon>
        <taxon>Agaricomycetes</taxon>
        <taxon>Agaricomycetidae</taxon>
        <taxon>Agaricales</taxon>
        <taxon>Marasmiineae</taxon>
        <taxon>Mycenaceae</taxon>
        <taxon>Mycena</taxon>
    </lineage>
</organism>
<feature type="compositionally biased region" description="Low complexity" evidence="1">
    <location>
        <begin position="81"/>
        <end position="95"/>
    </location>
</feature>
<protein>
    <submittedName>
        <fullName evidence="2">Uncharacterized protein</fullName>
    </submittedName>
</protein>
<evidence type="ECO:0000256" key="1">
    <source>
        <dbReference type="SAM" id="MobiDB-lite"/>
    </source>
</evidence>
<evidence type="ECO:0000313" key="2">
    <source>
        <dbReference type="EMBL" id="KAJ7198245.1"/>
    </source>
</evidence>
<dbReference type="AlphaFoldDB" id="A0AAD6V1C7"/>
<gene>
    <name evidence="2" type="ORF">GGX14DRAFT_573487</name>
</gene>
<keyword evidence="3" id="KW-1185">Reference proteome</keyword>
<proteinExistence type="predicted"/>